<feature type="transmembrane region" description="Helical" evidence="2">
    <location>
        <begin position="40"/>
        <end position="62"/>
    </location>
</feature>
<keyword evidence="2" id="KW-1133">Transmembrane helix</keyword>
<proteinExistence type="predicted"/>
<dbReference type="AlphaFoldDB" id="A0AAE0GMY7"/>
<comment type="caution">
    <text evidence="3">The sequence shown here is derived from an EMBL/GenBank/DDBJ whole genome shotgun (WGS) entry which is preliminary data.</text>
</comment>
<reference evidence="3 4" key="1">
    <citation type="journal article" date="2015" name="Genome Biol. Evol.">
        <title>Comparative Genomics of a Bacterivorous Green Alga Reveals Evolutionary Causalities and Consequences of Phago-Mixotrophic Mode of Nutrition.</title>
        <authorList>
            <person name="Burns J.A."/>
            <person name="Paasch A."/>
            <person name="Narechania A."/>
            <person name="Kim E."/>
        </authorList>
    </citation>
    <scope>NUCLEOTIDE SEQUENCE [LARGE SCALE GENOMIC DNA]</scope>
    <source>
        <strain evidence="3 4">PLY_AMNH</strain>
    </source>
</reference>
<organism evidence="3 4">
    <name type="scientific">Cymbomonas tetramitiformis</name>
    <dbReference type="NCBI Taxonomy" id="36881"/>
    <lineage>
        <taxon>Eukaryota</taxon>
        <taxon>Viridiplantae</taxon>
        <taxon>Chlorophyta</taxon>
        <taxon>Pyramimonadophyceae</taxon>
        <taxon>Pyramimonadales</taxon>
        <taxon>Pyramimonadaceae</taxon>
        <taxon>Cymbomonas</taxon>
    </lineage>
</organism>
<evidence type="ECO:0000256" key="2">
    <source>
        <dbReference type="SAM" id="Phobius"/>
    </source>
</evidence>
<keyword evidence="2" id="KW-0812">Transmembrane</keyword>
<accession>A0AAE0GMY7</accession>
<feature type="compositionally biased region" description="Low complexity" evidence="1">
    <location>
        <begin position="108"/>
        <end position="125"/>
    </location>
</feature>
<feature type="region of interest" description="Disordered" evidence="1">
    <location>
        <begin position="87"/>
        <end position="125"/>
    </location>
</feature>
<keyword evidence="4" id="KW-1185">Reference proteome</keyword>
<dbReference type="Proteomes" id="UP001190700">
    <property type="component" value="Unassembled WGS sequence"/>
</dbReference>
<dbReference type="Pfam" id="PF01391">
    <property type="entry name" value="Collagen"/>
    <property type="match status" value="1"/>
</dbReference>
<feature type="region of interest" description="Disordered" evidence="1">
    <location>
        <begin position="1"/>
        <end position="28"/>
    </location>
</feature>
<dbReference type="EMBL" id="LGRX02004041">
    <property type="protein sequence ID" value="KAK3281081.1"/>
    <property type="molecule type" value="Genomic_DNA"/>
</dbReference>
<dbReference type="InterPro" id="IPR008160">
    <property type="entry name" value="Collagen"/>
</dbReference>
<name>A0AAE0GMY7_9CHLO</name>
<evidence type="ECO:0000313" key="4">
    <source>
        <dbReference type="Proteomes" id="UP001190700"/>
    </source>
</evidence>
<evidence type="ECO:0000256" key="1">
    <source>
        <dbReference type="SAM" id="MobiDB-lite"/>
    </source>
</evidence>
<evidence type="ECO:0000313" key="3">
    <source>
        <dbReference type="EMBL" id="KAK3281081.1"/>
    </source>
</evidence>
<gene>
    <name evidence="3" type="ORF">CYMTET_11110</name>
</gene>
<sequence length="1131" mass="121965">MPNYTQMRGTALPQHKKQKDDYGSEDYNFPQESDNQCATVFKIVFAIVLTIVAATALAFSLYNYNHKSHDGVAGLPGPPGESGFIGGTGVPGVKGETGQIGPPGATGPPGASGAPGPSGVAGMPGPTGVVDETHARALGQLQLEVERLKLQLHRDGVFMHSHLDNRTHSPVVGGEHSGISLNSSANHRELHQLQLKQSHAQRDFEQYKAMTDAALMALTGDVTLITDKTTTADATYDTLSTSLSNLQQTVKNISTQLGGVTANLDDSTKHTDATQIGSLSDSVHWTTALLNSLFSVTNPSWANWGAKIPSVPILTTSMSMTPSGFLNMGNPFSSVDKFYPAVDYVLMQKREFGFNRANFGTTKDSWMLSAKTSDTTDTGIVEIPGESTGASWDTNLLKLPNGNIAMGNNDNDFVEPMGSDPYTTAAAQWAVDPITLDVMQATSIPTRYNFVMVNGKAFTVESRMRQPSEYNKHDASLRIVEVDPDNYRVKQTRDLTCDLGKADTCSIDGTSYQNPAGYLQLNILGVFTPEADKLREATGGGGPVAAPCGGNGGVIVGTSDYPYYEGLGMNDSINTLGISKYDYHHTTALICADTDLTMAWRYDNGGVYVEDEHAERDTGIISPFRTRMLKPEDPIPENKFVEGVKFVPTMSKVDSTEFDLSKIVASKIKLQVSDATTLDANTPLLSPGDMVYFPPADPPTGFSKKTILTVHSVEPEENTVTFTSMLWNGLRLGDIGGDGVEVVQTDLKTLESVDSSVVKTLPIDFDKIGLFEFKIALPIDADTVSGKTKINMREVSVSLTGDNLESISTGASENIPSEAEAFTVQSAWFPDENTFNDFTSKNQGKVFTVQSDQITLWPQALTLKKRGDTFTSVAEIQGMFNWGGSFWGAASVDGENGNVALPCGNGHRDAVSFILATQRIKHRVNEIYKLLVAAQDAGNVDVAKELQEKVATHMLLAGKIFEESAIIPDQDKEICQSGALVLDSHTGLKKANIRGHQPDSWVASQSGPWTGEKREKAIYTMGLDSWRNLDFNNVVAAGDRDQLMLTSKGGAAVFVKRSDPTSVHAALQLTTPAQSPQEETAPFNFHGACYVGAGVYALRTQTTAPGAAWLSIVKMDEVRSTENTEIAIFRA</sequence>
<protein>
    <submittedName>
        <fullName evidence="3">Uncharacterized protein</fullName>
    </submittedName>
</protein>
<keyword evidence="2" id="KW-0472">Membrane</keyword>